<evidence type="ECO:0000313" key="2">
    <source>
        <dbReference type="Proteomes" id="UP000499080"/>
    </source>
</evidence>
<dbReference type="EMBL" id="BGPR01000126">
    <property type="protein sequence ID" value="GBL97015.1"/>
    <property type="molecule type" value="Genomic_DNA"/>
</dbReference>
<dbReference type="Gene3D" id="3.30.420.10">
    <property type="entry name" value="Ribonuclease H-like superfamily/Ribonuclease H"/>
    <property type="match status" value="1"/>
</dbReference>
<dbReference type="GO" id="GO:0003676">
    <property type="term" value="F:nucleic acid binding"/>
    <property type="evidence" value="ECO:0007669"/>
    <property type="project" value="InterPro"/>
</dbReference>
<keyword evidence="2" id="KW-1185">Reference proteome</keyword>
<organism evidence="1 2">
    <name type="scientific">Araneus ventricosus</name>
    <name type="common">Orbweaver spider</name>
    <name type="synonym">Epeira ventricosa</name>
    <dbReference type="NCBI Taxonomy" id="182803"/>
    <lineage>
        <taxon>Eukaryota</taxon>
        <taxon>Metazoa</taxon>
        <taxon>Ecdysozoa</taxon>
        <taxon>Arthropoda</taxon>
        <taxon>Chelicerata</taxon>
        <taxon>Arachnida</taxon>
        <taxon>Araneae</taxon>
        <taxon>Araneomorphae</taxon>
        <taxon>Entelegynae</taxon>
        <taxon>Araneoidea</taxon>
        <taxon>Araneidae</taxon>
        <taxon>Araneus</taxon>
    </lineage>
</organism>
<dbReference type="OrthoDB" id="4843387at2759"/>
<comment type="caution">
    <text evidence="1">The sequence shown here is derived from an EMBL/GenBank/DDBJ whole genome shotgun (WGS) entry which is preliminary data.</text>
</comment>
<sequence>MLLCYRHIKYSKVKVKSDLRLCGKNIFPLECGRMLMLGGSVGVSMENNARPRRSYLVDDCLESHGVHRIDSSARSPILNPIENSDSLWETSATVMIAYQRDSSTPTFPV</sequence>
<dbReference type="InterPro" id="IPR036397">
    <property type="entry name" value="RNaseH_sf"/>
</dbReference>
<dbReference type="AlphaFoldDB" id="A0A4Y2BZU6"/>
<accession>A0A4Y2BZU6</accession>
<reference evidence="1 2" key="1">
    <citation type="journal article" date="2019" name="Sci. Rep.">
        <title>Orb-weaving spider Araneus ventricosus genome elucidates the spidroin gene catalogue.</title>
        <authorList>
            <person name="Kono N."/>
            <person name="Nakamura H."/>
            <person name="Ohtoshi R."/>
            <person name="Moran D.A.P."/>
            <person name="Shinohara A."/>
            <person name="Yoshida Y."/>
            <person name="Fujiwara M."/>
            <person name="Mori M."/>
            <person name="Tomita M."/>
            <person name="Arakawa K."/>
        </authorList>
    </citation>
    <scope>NUCLEOTIDE SEQUENCE [LARGE SCALE GENOMIC DNA]</scope>
</reference>
<evidence type="ECO:0000313" key="1">
    <source>
        <dbReference type="EMBL" id="GBL97015.1"/>
    </source>
</evidence>
<protein>
    <submittedName>
        <fullName evidence="1">Uncharacterized protein</fullName>
    </submittedName>
</protein>
<proteinExistence type="predicted"/>
<name>A0A4Y2BZU6_ARAVE</name>
<dbReference type="Proteomes" id="UP000499080">
    <property type="component" value="Unassembled WGS sequence"/>
</dbReference>
<gene>
    <name evidence="1" type="ORF">AVEN_254070_1</name>
</gene>